<comment type="caution">
    <text evidence="1">The sequence shown here is derived from an EMBL/GenBank/DDBJ whole genome shotgun (WGS) entry which is preliminary data.</text>
</comment>
<proteinExistence type="predicted"/>
<dbReference type="EMBL" id="WSEM01000016">
    <property type="protein sequence ID" value="MVQ36266.1"/>
    <property type="molecule type" value="Genomic_DNA"/>
</dbReference>
<dbReference type="RefSeq" id="WP_157320150.1">
    <property type="nucleotide sequence ID" value="NZ_WSEM01000016.1"/>
</dbReference>
<gene>
    <name evidence="1" type="ORF">GON05_16765</name>
</gene>
<sequence length="200" mass="22411">MTSIYEVINDEEALKDIPLDNHQTVITQLKTLQRIAAISPETDALPVLYNENLHSAMQISTIPQAQFKTMMSKSGVDDNTIMGIHANAQMARVRNEQAILALSDTYRGTGVAMIDNSLDKADSSNLDNHNLCWDMLFDAADFCECEECTSIYRTTSRPWRRNLFSTFCSISSCPPKMGIPSYATSLYILVQMRLNLQDSS</sequence>
<evidence type="ECO:0000313" key="1">
    <source>
        <dbReference type="EMBL" id="MVQ36266.1"/>
    </source>
</evidence>
<protein>
    <submittedName>
        <fullName evidence="1">Uncharacterized protein</fullName>
    </submittedName>
</protein>
<accession>A0ABW9U9Z3</accession>
<evidence type="ECO:0000313" key="2">
    <source>
        <dbReference type="Proteomes" id="UP000467637"/>
    </source>
</evidence>
<reference evidence="1 2" key="1">
    <citation type="submission" date="2019-12" db="EMBL/GenBank/DDBJ databases">
        <authorList>
            <person name="Huq M.A."/>
        </authorList>
    </citation>
    <scope>NUCLEOTIDE SEQUENCE [LARGE SCALE GENOMIC DNA]</scope>
    <source>
        <strain evidence="1 2">MAH-34</strain>
    </source>
</reference>
<dbReference type="Proteomes" id="UP000467637">
    <property type="component" value="Unassembled WGS sequence"/>
</dbReference>
<name>A0ABW9U9Z3_9BACL</name>
<organism evidence="1 2">
    <name type="scientific">Paenibacillus anseongense</name>
    <dbReference type="NCBI Taxonomy" id="2682845"/>
    <lineage>
        <taxon>Bacteria</taxon>
        <taxon>Bacillati</taxon>
        <taxon>Bacillota</taxon>
        <taxon>Bacilli</taxon>
        <taxon>Bacillales</taxon>
        <taxon>Paenibacillaceae</taxon>
        <taxon>Paenibacillus</taxon>
    </lineage>
</organism>
<keyword evidence="2" id="KW-1185">Reference proteome</keyword>